<keyword evidence="2" id="KW-1185">Reference proteome</keyword>
<dbReference type="SUPFAM" id="SSF47413">
    <property type="entry name" value="lambda repressor-like DNA-binding domains"/>
    <property type="match status" value="1"/>
</dbReference>
<dbReference type="KEGG" id="ptes:JQU52_05780"/>
<evidence type="ECO:0000313" key="2">
    <source>
        <dbReference type="Proteomes" id="UP000653156"/>
    </source>
</evidence>
<sequence>MLKSTVLKYYGTGAAVARALKISSAAVTQWPEVIPEKQAYRLQILTKRVLKVNPSLYDKSPAGR</sequence>
<dbReference type="Pfam" id="PF14549">
    <property type="entry name" value="P22_Cro"/>
    <property type="match status" value="1"/>
</dbReference>
<evidence type="ECO:0000313" key="1">
    <source>
        <dbReference type="EMBL" id="QRQ82885.1"/>
    </source>
</evidence>
<dbReference type="EMBL" id="CP069798">
    <property type="protein sequence ID" value="QRQ82885.1"/>
    <property type="molecule type" value="Genomic_DNA"/>
</dbReference>
<dbReference type="AlphaFoldDB" id="A0A892ZH80"/>
<organism evidence="1 2">
    <name type="scientific">Paralysiella testudinis</name>
    <dbReference type="NCBI Taxonomy" id="2809020"/>
    <lineage>
        <taxon>Bacteria</taxon>
        <taxon>Pseudomonadati</taxon>
        <taxon>Pseudomonadota</taxon>
        <taxon>Betaproteobacteria</taxon>
        <taxon>Neisseriales</taxon>
        <taxon>Neisseriaceae</taxon>
        <taxon>Paralysiella</taxon>
    </lineage>
</organism>
<proteinExistence type="predicted"/>
<protein>
    <submittedName>
        <fullName evidence="1">Uncharacterized protein</fullName>
    </submittedName>
</protein>
<dbReference type="Proteomes" id="UP000653156">
    <property type="component" value="Chromosome"/>
</dbReference>
<gene>
    <name evidence="1" type="ORF">JQU52_05780</name>
</gene>
<dbReference type="GO" id="GO:0003677">
    <property type="term" value="F:DNA binding"/>
    <property type="evidence" value="ECO:0007669"/>
    <property type="project" value="InterPro"/>
</dbReference>
<dbReference type="RefSeq" id="WP_230340181.1">
    <property type="nucleotide sequence ID" value="NZ_CP069798.1"/>
</dbReference>
<accession>A0A892ZH80</accession>
<name>A0A892ZH80_9NEIS</name>
<dbReference type="Gene3D" id="1.10.260.40">
    <property type="entry name" value="lambda repressor-like DNA-binding domains"/>
    <property type="match status" value="1"/>
</dbReference>
<dbReference type="InterPro" id="IPR010982">
    <property type="entry name" value="Lambda_DNA-bd_dom_sf"/>
</dbReference>
<reference evidence="1" key="1">
    <citation type="submission" date="2021-02" db="EMBL/GenBank/DDBJ databases">
        <title>Neisseriaceae sp. 26B isolated from the cloaca of a Common Toad-headed Turtle (Mesoclemmys nasuta).</title>
        <authorList>
            <person name="Spergser J."/>
            <person name="Busse H.-J."/>
        </authorList>
    </citation>
    <scope>NUCLEOTIDE SEQUENCE</scope>
    <source>
        <strain evidence="1">26B</strain>
    </source>
</reference>